<dbReference type="KEGG" id="rter:IDM49_05395"/>
<dbReference type="InterPro" id="IPR002781">
    <property type="entry name" value="TM_pro_TauE-like"/>
</dbReference>
<dbReference type="InterPro" id="IPR051598">
    <property type="entry name" value="TSUP/Inactive_protease-like"/>
</dbReference>
<feature type="transmembrane region" description="Helical" evidence="6">
    <location>
        <begin position="263"/>
        <end position="281"/>
    </location>
</feature>
<protein>
    <recommendedName>
        <fullName evidence="6">Probable membrane transporter protein</fullName>
    </recommendedName>
</protein>
<evidence type="ECO:0000256" key="4">
    <source>
        <dbReference type="ARBA" id="ARBA00022989"/>
    </source>
</evidence>
<dbReference type="PANTHER" id="PTHR43701:SF12">
    <property type="entry name" value="MEMBRANE TRANSPORTER PROTEIN YTNM-RELATED"/>
    <property type="match status" value="1"/>
</dbReference>
<sequence length="303" mass="31282">MRSLILIALGGAVAQLVDGSLGMGFGATSTTLLMALAMMNPASASATVHVAELGTTLVSGLSHWKFKNVDWGVVLRLGIPGAIGAFIGATLLAHISLAFAKPVTAGILTLIGISLVIRFARGRVAGKRAGIPRGRMLSALGLFGGFVDAAGGGGWGPVTSSTLLSIGREEPRRIIGTVNTAEFLVTLAASAGFLLAMWDELLQHLMAVGGLLLGGMVAAPIAAWLVSIVNPTVLGGFVGTTLVLTNMGYVLDAIPNHEQFAPLAYALVVLVGGGLSIRGMLANKKLTQRRRYYSEKMAPSTTH</sequence>
<keyword evidence="6" id="KW-1003">Cell membrane</keyword>
<evidence type="ECO:0000313" key="8">
    <source>
        <dbReference type="Proteomes" id="UP000516404"/>
    </source>
</evidence>
<dbReference type="Proteomes" id="UP000516404">
    <property type="component" value="Chromosome"/>
</dbReference>
<dbReference type="RefSeq" id="WP_168615274.1">
    <property type="nucleotide sequence ID" value="NZ_BAAAOX010000010.1"/>
</dbReference>
<feature type="transmembrane region" description="Helical" evidence="6">
    <location>
        <begin position="233"/>
        <end position="251"/>
    </location>
</feature>
<keyword evidence="4 6" id="KW-1133">Transmembrane helix</keyword>
<dbReference type="EMBL" id="CP061539">
    <property type="protein sequence ID" value="QNV38679.1"/>
    <property type="molecule type" value="Genomic_DNA"/>
</dbReference>
<reference evidence="7 8" key="1">
    <citation type="submission" date="2020-09" db="EMBL/GenBank/DDBJ databases">
        <title>Investigation of environmental microbes.</title>
        <authorList>
            <person name="Ou Y."/>
            <person name="Kang Q."/>
        </authorList>
    </citation>
    <scope>NUCLEOTIDE SEQUENCE [LARGE SCALE GENOMIC DNA]</scope>
    <source>
        <strain evidence="7 8">KJZ-14</strain>
    </source>
</reference>
<feature type="transmembrane region" description="Helical" evidence="6">
    <location>
        <begin position="73"/>
        <end position="97"/>
    </location>
</feature>
<keyword evidence="8" id="KW-1185">Reference proteome</keyword>
<keyword evidence="5 6" id="KW-0472">Membrane</keyword>
<keyword evidence="3 6" id="KW-0812">Transmembrane</keyword>
<dbReference type="GO" id="GO:0005886">
    <property type="term" value="C:plasma membrane"/>
    <property type="evidence" value="ECO:0007669"/>
    <property type="project" value="UniProtKB-SubCell"/>
</dbReference>
<evidence type="ECO:0000256" key="1">
    <source>
        <dbReference type="ARBA" id="ARBA00004141"/>
    </source>
</evidence>
<feature type="transmembrane region" description="Helical" evidence="6">
    <location>
        <begin position="174"/>
        <end position="198"/>
    </location>
</feature>
<feature type="transmembrane region" description="Helical" evidence="6">
    <location>
        <begin position="103"/>
        <end position="120"/>
    </location>
</feature>
<dbReference type="PANTHER" id="PTHR43701">
    <property type="entry name" value="MEMBRANE TRANSPORTER PROTEIN MJ0441-RELATED"/>
    <property type="match status" value="1"/>
</dbReference>
<organism evidence="7 8">
    <name type="scientific">Rothia terrae</name>
    <dbReference type="NCBI Taxonomy" id="396015"/>
    <lineage>
        <taxon>Bacteria</taxon>
        <taxon>Bacillati</taxon>
        <taxon>Actinomycetota</taxon>
        <taxon>Actinomycetes</taxon>
        <taxon>Micrococcales</taxon>
        <taxon>Micrococcaceae</taxon>
        <taxon>Rothia</taxon>
    </lineage>
</organism>
<feature type="transmembrane region" description="Helical" evidence="6">
    <location>
        <begin position="43"/>
        <end position="61"/>
    </location>
</feature>
<dbReference type="AlphaFoldDB" id="A0A7H2BG83"/>
<comment type="subcellular location">
    <subcellularLocation>
        <location evidence="6">Cell membrane</location>
        <topology evidence="6">Multi-pass membrane protein</topology>
    </subcellularLocation>
    <subcellularLocation>
        <location evidence="1">Membrane</location>
        <topology evidence="1">Multi-pass membrane protein</topology>
    </subcellularLocation>
</comment>
<name>A0A7H2BG83_9MICC</name>
<comment type="similarity">
    <text evidence="2 6">Belongs to the 4-toluene sulfonate uptake permease (TSUP) (TC 2.A.102) family.</text>
</comment>
<gene>
    <name evidence="7" type="ORF">IDM49_05395</name>
</gene>
<evidence type="ECO:0000256" key="2">
    <source>
        <dbReference type="ARBA" id="ARBA00009142"/>
    </source>
</evidence>
<evidence type="ECO:0000256" key="3">
    <source>
        <dbReference type="ARBA" id="ARBA00022692"/>
    </source>
</evidence>
<evidence type="ECO:0000256" key="6">
    <source>
        <dbReference type="RuleBase" id="RU363041"/>
    </source>
</evidence>
<proteinExistence type="inferred from homology"/>
<evidence type="ECO:0000256" key="5">
    <source>
        <dbReference type="ARBA" id="ARBA00023136"/>
    </source>
</evidence>
<dbReference type="Pfam" id="PF01925">
    <property type="entry name" value="TauE"/>
    <property type="match status" value="1"/>
</dbReference>
<evidence type="ECO:0000313" key="7">
    <source>
        <dbReference type="EMBL" id="QNV38679.1"/>
    </source>
</evidence>
<dbReference type="GeneID" id="96623662"/>
<feature type="transmembrane region" description="Helical" evidence="6">
    <location>
        <begin position="204"/>
        <end position="226"/>
    </location>
</feature>
<accession>A0A7H2BG83</accession>